<feature type="compositionally biased region" description="Basic residues" evidence="1">
    <location>
        <begin position="145"/>
        <end position="155"/>
    </location>
</feature>
<evidence type="ECO:0000313" key="2">
    <source>
        <dbReference type="EMBL" id="ABH00484.1"/>
    </source>
</evidence>
<organism evidence="2 3">
    <name type="scientific">Rhodococcus jostii (strain RHA1)</name>
    <dbReference type="NCBI Taxonomy" id="101510"/>
    <lineage>
        <taxon>Bacteria</taxon>
        <taxon>Bacillati</taxon>
        <taxon>Actinomycetota</taxon>
        <taxon>Actinomycetes</taxon>
        <taxon>Mycobacteriales</taxon>
        <taxon>Nocardiaceae</taxon>
        <taxon>Rhodococcus</taxon>
    </lineage>
</organism>
<dbReference type="HOGENOM" id="CLU_1194138_0_0_11"/>
<feature type="region of interest" description="Disordered" evidence="1">
    <location>
        <begin position="140"/>
        <end position="232"/>
    </location>
</feature>
<dbReference type="Proteomes" id="UP000008710">
    <property type="component" value="Plasmid pRHL2"/>
</dbReference>
<evidence type="ECO:0000256" key="1">
    <source>
        <dbReference type="SAM" id="MobiDB-lite"/>
    </source>
</evidence>
<dbReference type="EC" id="1.1.1.-" evidence="2"/>
<keyword evidence="2" id="KW-0614">Plasmid</keyword>
<dbReference type="GO" id="GO:0016491">
    <property type="term" value="F:oxidoreductase activity"/>
    <property type="evidence" value="ECO:0007669"/>
    <property type="project" value="UniProtKB-KW"/>
</dbReference>
<dbReference type="InterPro" id="IPR002347">
    <property type="entry name" value="SDR_fam"/>
</dbReference>
<dbReference type="EMBL" id="CP000433">
    <property type="protein sequence ID" value="ABH00484.1"/>
    <property type="molecule type" value="Genomic_DNA"/>
</dbReference>
<name>Q0RW52_RHOJR</name>
<gene>
    <name evidence="2" type="ordered locus">RHA1_ro10293</name>
</gene>
<sequence>MTDRSAIVTSAADGIGRATVPPLVEAGFALAAVDIDRDGLDGTLDLVREAGGSCDVAMADVSDAEAVWFYFDLTMRTHGRIDGFFNDAGLLGAPDRITAYDEDFSDRVVAGNQRGTILGLKYVLRDRVRQGSDSMVNTATMGAHRGAHRHRHAPRRSTSPRPGQTRSCPATSGRRTPQAGPPAKNLSQRPAGRDVRPAEPSCEPPRSPSASGSCSEMSPLTSPVPPFQSAAG</sequence>
<geneLocation type="plasmid" evidence="2 3">
    <name>pRHL2</name>
</geneLocation>
<evidence type="ECO:0000313" key="3">
    <source>
        <dbReference type="Proteomes" id="UP000008710"/>
    </source>
</evidence>
<dbReference type="OrthoDB" id="4690547at2"/>
<dbReference type="PANTHER" id="PTHR42820:SF1">
    <property type="entry name" value="SHORT-CHAIN DEHYDROGENASE_REDUCTASE FAMILY PROTEIN"/>
    <property type="match status" value="1"/>
</dbReference>
<accession>Q0RW52</accession>
<dbReference type="SUPFAM" id="SSF51735">
    <property type="entry name" value="NAD(P)-binding Rossmann-fold domains"/>
    <property type="match status" value="1"/>
</dbReference>
<dbReference type="PRINTS" id="PR00081">
    <property type="entry name" value="GDHRDH"/>
</dbReference>
<dbReference type="Gene3D" id="3.40.50.720">
    <property type="entry name" value="NAD(P)-binding Rossmann-like Domain"/>
    <property type="match status" value="1"/>
</dbReference>
<dbReference type="KEGG" id="rha:RHA1_ro10293"/>
<dbReference type="InterPro" id="IPR036291">
    <property type="entry name" value="NAD(P)-bd_dom_sf"/>
</dbReference>
<dbReference type="AlphaFoldDB" id="Q0RW52"/>
<dbReference type="RefSeq" id="WP_011600122.1">
    <property type="nucleotide sequence ID" value="NC_008270.1"/>
</dbReference>
<feature type="compositionally biased region" description="Polar residues" evidence="1">
    <location>
        <begin position="162"/>
        <end position="175"/>
    </location>
</feature>
<proteinExistence type="predicted"/>
<dbReference type="Pfam" id="PF00106">
    <property type="entry name" value="adh_short"/>
    <property type="match status" value="1"/>
</dbReference>
<keyword evidence="2" id="KW-0560">Oxidoreductase</keyword>
<protein>
    <submittedName>
        <fullName evidence="2">Probable short chain dehydrogenase</fullName>
        <ecNumber evidence="2">1.1.1.-</ecNumber>
    </submittedName>
</protein>
<feature type="compositionally biased region" description="Polar residues" evidence="1">
    <location>
        <begin position="208"/>
        <end position="221"/>
    </location>
</feature>
<reference evidence="3" key="1">
    <citation type="journal article" date="2006" name="Proc. Natl. Acad. Sci. U.S.A.">
        <title>The complete genome of Rhodococcus sp. RHA1 provides insights into a catabolic powerhouse.</title>
        <authorList>
            <person name="McLeod M.P."/>
            <person name="Warren R.L."/>
            <person name="Hsiao W.W.L."/>
            <person name="Araki N."/>
            <person name="Myhre M."/>
            <person name="Fernandes C."/>
            <person name="Miyazawa D."/>
            <person name="Wong W."/>
            <person name="Lillquist A.L."/>
            <person name="Wang D."/>
            <person name="Dosanjh M."/>
            <person name="Hara H."/>
            <person name="Petrescu A."/>
            <person name="Morin R.D."/>
            <person name="Yang G."/>
            <person name="Stott J.M."/>
            <person name="Schein J.E."/>
            <person name="Shin H."/>
            <person name="Smailus D."/>
            <person name="Siddiqui A.S."/>
            <person name="Marra M.A."/>
            <person name="Jones S.J.M."/>
            <person name="Holt R."/>
            <person name="Brinkman F.S.L."/>
            <person name="Miyauchi K."/>
            <person name="Fukuda M."/>
            <person name="Davies J.E."/>
            <person name="Mohn W.W."/>
            <person name="Eltis L.D."/>
        </authorList>
    </citation>
    <scope>NUCLEOTIDE SEQUENCE [LARGE SCALE GENOMIC DNA]</scope>
    <source>
        <strain evidence="3">RHA1</strain>
    </source>
</reference>
<dbReference type="PANTHER" id="PTHR42820">
    <property type="entry name" value="SHORT-CHAIN DEHYDROGENASE REDUCTASE"/>
    <property type="match status" value="1"/>
</dbReference>